<feature type="region of interest" description="Disordered" evidence="1">
    <location>
        <begin position="617"/>
        <end position="666"/>
    </location>
</feature>
<organism evidence="3 4">
    <name type="scientific">Brachionus calyciflorus</name>
    <dbReference type="NCBI Taxonomy" id="104777"/>
    <lineage>
        <taxon>Eukaryota</taxon>
        <taxon>Metazoa</taxon>
        <taxon>Spiralia</taxon>
        <taxon>Gnathifera</taxon>
        <taxon>Rotifera</taxon>
        <taxon>Eurotatoria</taxon>
        <taxon>Monogononta</taxon>
        <taxon>Pseudotrocha</taxon>
        <taxon>Ploima</taxon>
        <taxon>Brachionidae</taxon>
        <taxon>Brachionus</taxon>
    </lineage>
</organism>
<dbReference type="GO" id="GO:0060271">
    <property type="term" value="P:cilium assembly"/>
    <property type="evidence" value="ECO:0007669"/>
    <property type="project" value="InterPro"/>
</dbReference>
<dbReference type="GO" id="GO:0007399">
    <property type="term" value="P:nervous system development"/>
    <property type="evidence" value="ECO:0007669"/>
    <property type="project" value="TreeGrafter"/>
</dbReference>
<dbReference type="EMBL" id="CAJNOC010001198">
    <property type="protein sequence ID" value="CAF0843916.1"/>
    <property type="molecule type" value="Genomic_DNA"/>
</dbReference>
<keyword evidence="4" id="KW-1185">Reference proteome</keyword>
<dbReference type="AlphaFoldDB" id="A0A813VIP0"/>
<dbReference type="OrthoDB" id="10038586at2759"/>
<dbReference type="Pfam" id="PF19032">
    <property type="entry name" value="Intu_longin_2"/>
    <property type="match status" value="1"/>
</dbReference>
<gene>
    <name evidence="3" type="ORF">OXX778_LOCUS8600</name>
</gene>
<reference evidence="3" key="1">
    <citation type="submission" date="2021-02" db="EMBL/GenBank/DDBJ databases">
        <authorList>
            <person name="Nowell W R."/>
        </authorList>
    </citation>
    <scope>NUCLEOTIDE SEQUENCE</scope>
    <source>
        <strain evidence="3">Ploen Becks lab</strain>
    </source>
</reference>
<dbReference type="GO" id="GO:0005737">
    <property type="term" value="C:cytoplasm"/>
    <property type="evidence" value="ECO:0007669"/>
    <property type="project" value="TreeGrafter"/>
</dbReference>
<feature type="domain" description="CCZ1/INTU second Longin" evidence="2">
    <location>
        <begin position="466"/>
        <end position="574"/>
    </location>
</feature>
<accession>A0A813VIP0</accession>
<evidence type="ECO:0000313" key="4">
    <source>
        <dbReference type="Proteomes" id="UP000663879"/>
    </source>
</evidence>
<feature type="compositionally biased region" description="Polar residues" evidence="1">
    <location>
        <begin position="639"/>
        <end position="657"/>
    </location>
</feature>
<dbReference type="Proteomes" id="UP000663879">
    <property type="component" value="Unassembled WGS sequence"/>
</dbReference>
<evidence type="ECO:0000259" key="2">
    <source>
        <dbReference type="Pfam" id="PF19032"/>
    </source>
</evidence>
<protein>
    <recommendedName>
        <fullName evidence="2">CCZ1/INTU second Longin domain-containing protein</fullName>
    </recommendedName>
</protein>
<dbReference type="GO" id="GO:0016192">
    <property type="term" value="P:vesicle-mediated transport"/>
    <property type="evidence" value="ECO:0007669"/>
    <property type="project" value="InterPro"/>
</dbReference>
<dbReference type="PANTHER" id="PTHR21082:SF4">
    <property type="entry name" value="PROTEIN INTURNED"/>
    <property type="match status" value="1"/>
</dbReference>
<proteinExistence type="predicted"/>
<name>A0A813VIP0_9BILA</name>
<dbReference type="InterPro" id="IPR043988">
    <property type="entry name" value="CCZ1/INTU_longin_2"/>
</dbReference>
<dbReference type="PANTHER" id="PTHR21082">
    <property type="entry name" value="PROTEIN INTURNED"/>
    <property type="match status" value="1"/>
</dbReference>
<evidence type="ECO:0000256" key="1">
    <source>
        <dbReference type="SAM" id="MobiDB-lite"/>
    </source>
</evidence>
<dbReference type="GO" id="GO:0001736">
    <property type="term" value="P:establishment of planar polarity"/>
    <property type="evidence" value="ECO:0007669"/>
    <property type="project" value="InterPro"/>
</dbReference>
<sequence length="868" mass="100543">MTDTRDKLFINENGVISLEVREDSDLELTNRLYINTSNNLKLEIKYPNLNKLNSTFLLGENYLKLVNLKVKPKKSSSQTSLCNCVLGIYPNLAYDPIKKVNNLVIQGFVPHKILFYQHVLKIGDLILSINDIEVTYENIESLLASIKKPQNILIKALSPITYANLNTLDIILRNEFSELVKIKENKNVTLAHSKSTSIVKGDRVKALNQSLTNDDLFFYAMILSLDQETLKKKQSSKEKSDLIYVYPSEDCKFTYRKQSNIILSQLVEAIRGLFMTLSYAVKDIDQTDQAVYCTIDYQGQVFNVSFLHENYGNKGLLVILAPSDQINIHYFKILSKNLNETYKFTFGSSTLTNLIFLDDDLESKKSTKTQLDTFFNNFHRRLLQSTQFNFFDSTYASPNLPKQILNYQEKTKCYNEMRSKIFDSIPFFELPHGLKIDLETLLSDLESQDFIGLNGAKDGHRRNFYVIGSCLFFQNYLLVSHFDEMLTKQVFNFCDHYNLFDSLRNGNKNHFRIWKEIELNNKKNGERHFLIIVSLRDFMAAMIIEAGGRVAKEIDENKIVKPNPLYIQKLLHMLLDLNNSGLMLEVNQHFSSMTSKIIFNFEKFVIPSKKRAKLILKKRSNTRSPIRSKDQIKRVGRSLSRNVSPSPSQGFKQSTENLAKDSSDEASIDEFDQNNEKIYQTRSLSRQNSITDLGRVSMKSGNFIKMENDNKVFNDLSLTNSILYYAGTETKTNGILFIPKNFDLNSSLFTRFFSNYVKACFKIKNLFENFSKMEEKFGKNDKCFEIVEQGVLFDLFMDDEKTKTKQKNDDKSKMKEFNFWVVGRRKLQRVDTNSEWINLGDFFVCFHDNLEDIILELAFDIGCAKMNY</sequence>
<dbReference type="GO" id="GO:0005929">
    <property type="term" value="C:cilium"/>
    <property type="evidence" value="ECO:0007669"/>
    <property type="project" value="TreeGrafter"/>
</dbReference>
<dbReference type="InterPro" id="IPR039151">
    <property type="entry name" value="INTU"/>
</dbReference>
<evidence type="ECO:0000313" key="3">
    <source>
        <dbReference type="EMBL" id="CAF0843916.1"/>
    </source>
</evidence>
<comment type="caution">
    <text evidence="3">The sequence shown here is derived from an EMBL/GenBank/DDBJ whole genome shotgun (WGS) entry which is preliminary data.</text>
</comment>